<evidence type="ECO:0000313" key="8">
    <source>
        <dbReference type="EMBL" id="BAF46315.1"/>
    </source>
</evidence>
<comment type="similarity">
    <text evidence="2 6">Belongs to the drug/metabolite transporter (DMT) superfamily. Plant drug/metabolite exporter (P-DME) (TC 2.A.7.4) family.</text>
</comment>
<evidence type="ECO:0000256" key="3">
    <source>
        <dbReference type="ARBA" id="ARBA00022692"/>
    </source>
</evidence>
<evidence type="ECO:0000259" key="7">
    <source>
        <dbReference type="Pfam" id="PF00892"/>
    </source>
</evidence>
<evidence type="ECO:0000256" key="6">
    <source>
        <dbReference type="RuleBase" id="RU363077"/>
    </source>
</evidence>
<organism evidence="8">
    <name type="scientific">Ipomoea nil</name>
    <name type="common">Japanese morning glory</name>
    <name type="synonym">Pharbitis nil</name>
    <dbReference type="NCBI Taxonomy" id="35883"/>
    <lineage>
        <taxon>Eukaryota</taxon>
        <taxon>Viridiplantae</taxon>
        <taxon>Streptophyta</taxon>
        <taxon>Embryophyta</taxon>
        <taxon>Tracheophyta</taxon>
        <taxon>Spermatophyta</taxon>
        <taxon>Magnoliopsida</taxon>
        <taxon>eudicotyledons</taxon>
        <taxon>Gunneridae</taxon>
        <taxon>Pentapetalae</taxon>
        <taxon>asterids</taxon>
        <taxon>lamiids</taxon>
        <taxon>Solanales</taxon>
        <taxon>Convolvulaceae</taxon>
        <taxon>Ipomoeeae</taxon>
        <taxon>Ipomoea</taxon>
    </lineage>
</organism>
<dbReference type="GO" id="GO:0016020">
    <property type="term" value="C:membrane"/>
    <property type="evidence" value="ECO:0007669"/>
    <property type="project" value="UniProtKB-SubCell"/>
</dbReference>
<evidence type="ECO:0000256" key="1">
    <source>
        <dbReference type="ARBA" id="ARBA00004141"/>
    </source>
</evidence>
<dbReference type="InterPro" id="IPR030184">
    <property type="entry name" value="WAT1-related"/>
</dbReference>
<feature type="domain" description="EamA" evidence="7">
    <location>
        <begin position="66"/>
        <end position="204"/>
    </location>
</feature>
<name>A2PZF3_IPONI</name>
<evidence type="ECO:0000256" key="2">
    <source>
        <dbReference type="ARBA" id="ARBA00007635"/>
    </source>
</evidence>
<feature type="transmembrane region" description="Helical" evidence="6">
    <location>
        <begin position="135"/>
        <end position="153"/>
    </location>
</feature>
<sequence length="255" mass="28014">MIRTAAGKAKVVGTILCVGGAMLLSFYHGHNIGIGESSIHWKYADHLSSQNKDNNGSTNAQPNFILGPFLIIVSALSWAIWSIIQTRVSEKYPAPYSSTALMCFMSSIQCVLFAICFDHKPTDWSLRQGIRATSAVYAGIVGTALAYCLMSWCIEKKGPLYVSVFNPLLLVIVAVLSWGLLQDKIYVGTIVGSVLIVVGLYGVLWGKQKELQVIGVVHVDEEEARNEVETKEDHLEELELSAHSIITVDQFPKKN</sequence>
<feature type="transmembrane region" description="Helical" evidence="6">
    <location>
        <begin position="12"/>
        <end position="29"/>
    </location>
</feature>
<evidence type="ECO:0000256" key="5">
    <source>
        <dbReference type="ARBA" id="ARBA00023136"/>
    </source>
</evidence>
<dbReference type="PANTHER" id="PTHR31218">
    <property type="entry name" value="WAT1-RELATED PROTEIN"/>
    <property type="match status" value="1"/>
</dbReference>
<evidence type="ECO:0000256" key="4">
    <source>
        <dbReference type="ARBA" id="ARBA00022989"/>
    </source>
</evidence>
<dbReference type="AlphaFoldDB" id="A2PZF3"/>
<accession>A2PZF3</accession>
<feature type="transmembrane region" description="Helical" evidence="6">
    <location>
        <begin position="185"/>
        <end position="204"/>
    </location>
</feature>
<feature type="transmembrane region" description="Helical" evidence="6">
    <location>
        <begin position="160"/>
        <end position="179"/>
    </location>
</feature>
<keyword evidence="4 6" id="KW-1133">Transmembrane helix</keyword>
<keyword evidence="3 6" id="KW-0812">Transmembrane</keyword>
<gene>
    <name evidence="8" type="primary">In45</name>
</gene>
<dbReference type="InterPro" id="IPR000620">
    <property type="entry name" value="EamA_dom"/>
</dbReference>
<keyword evidence="5 6" id="KW-0472">Membrane</keyword>
<protein>
    <recommendedName>
        <fullName evidence="6">WAT1-related protein</fullName>
    </recommendedName>
</protein>
<dbReference type="EMBL" id="AB267833">
    <property type="protein sequence ID" value="BAF46315.1"/>
    <property type="molecule type" value="mRNA"/>
</dbReference>
<dbReference type="GO" id="GO:0022857">
    <property type="term" value="F:transmembrane transporter activity"/>
    <property type="evidence" value="ECO:0007669"/>
    <property type="project" value="InterPro"/>
</dbReference>
<proteinExistence type="evidence at transcript level"/>
<dbReference type="Pfam" id="PF00892">
    <property type="entry name" value="EamA"/>
    <property type="match status" value="1"/>
</dbReference>
<feature type="transmembrane region" description="Helical" evidence="6">
    <location>
        <begin position="64"/>
        <end position="84"/>
    </location>
</feature>
<feature type="transmembrane region" description="Helical" evidence="6">
    <location>
        <begin position="96"/>
        <end position="115"/>
    </location>
</feature>
<reference evidence="8" key="1">
    <citation type="journal article" date="2007" name="Plant Cell Rep.">
        <title>Gene expression in opening and senescing petals of morning glory (Ipomoea nil) flowers.</title>
        <authorList>
            <person name="Yamada T."/>
            <person name="Ichimura K."/>
            <person name="Kanekatsu M."/>
            <person name="van Doorn W.G."/>
        </authorList>
    </citation>
    <scope>NUCLEOTIDE SEQUENCE</scope>
    <source>
        <tissue evidence="8">Petal</tissue>
    </source>
</reference>
<dbReference type="InterPro" id="IPR037185">
    <property type="entry name" value="EmrE-like"/>
</dbReference>
<comment type="subcellular location">
    <subcellularLocation>
        <location evidence="1 6">Membrane</location>
        <topology evidence="1 6">Multi-pass membrane protein</topology>
    </subcellularLocation>
</comment>
<dbReference type="SUPFAM" id="SSF103481">
    <property type="entry name" value="Multidrug resistance efflux transporter EmrE"/>
    <property type="match status" value="1"/>
</dbReference>